<dbReference type="EMBL" id="CP041217">
    <property type="protein sequence ID" value="QDH19915.1"/>
    <property type="molecule type" value="Genomic_DNA"/>
</dbReference>
<keyword evidence="3 7" id="KW-0227">DNA damage</keyword>
<reference evidence="9 10" key="1">
    <citation type="submission" date="2019-06" db="EMBL/GenBank/DDBJ databases">
        <title>Saccharibacillus brassicae sp. nov., an endophytic bacterium isolated from Chinese cabbage seeds (Brassica pekinensis).</title>
        <authorList>
            <person name="Jiang L."/>
            <person name="Lee J."/>
            <person name="Kim S.W."/>
        </authorList>
    </citation>
    <scope>NUCLEOTIDE SEQUENCE [LARGE SCALE GENOMIC DNA]</scope>
    <source>
        <strain evidence="10">KCTC 43072 / ATSA2</strain>
    </source>
</reference>
<dbReference type="Gene3D" id="1.20.1440.120">
    <property type="entry name" value="Recombination protein O, C-terminal domain"/>
    <property type="match status" value="1"/>
</dbReference>
<dbReference type="InterPro" id="IPR012340">
    <property type="entry name" value="NA-bd_OB-fold"/>
</dbReference>
<evidence type="ECO:0000256" key="5">
    <source>
        <dbReference type="ARBA" id="ARBA00023204"/>
    </source>
</evidence>
<dbReference type="PANTHER" id="PTHR33991:SF1">
    <property type="entry name" value="DNA REPAIR PROTEIN RECO"/>
    <property type="match status" value="1"/>
</dbReference>
<comment type="similarity">
    <text evidence="1 7">Belongs to the RecO family.</text>
</comment>
<dbReference type="SUPFAM" id="SSF50249">
    <property type="entry name" value="Nucleic acid-binding proteins"/>
    <property type="match status" value="1"/>
</dbReference>
<evidence type="ECO:0000256" key="6">
    <source>
        <dbReference type="ARBA" id="ARBA00033409"/>
    </source>
</evidence>
<proteinExistence type="inferred from homology"/>
<dbReference type="HAMAP" id="MF_00201">
    <property type="entry name" value="RecO"/>
    <property type="match status" value="1"/>
</dbReference>
<dbReference type="InterPro" id="IPR042242">
    <property type="entry name" value="RecO_C"/>
</dbReference>
<dbReference type="OrthoDB" id="9797083at2"/>
<dbReference type="InterPro" id="IPR022572">
    <property type="entry name" value="DNA_rep/recomb_RecO_N"/>
</dbReference>
<evidence type="ECO:0000313" key="9">
    <source>
        <dbReference type="EMBL" id="QDH19915.1"/>
    </source>
</evidence>
<comment type="function">
    <text evidence="7">Involved in DNA repair and RecF pathway recombination.</text>
</comment>
<dbReference type="InterPro" id="IPR037278">
    <property type="entry name" value="ARFGAP/RecO"/>
</dbReference>
<evidence type="ECO:0000313" key="10">
    <source>
        <dbReference type="Proteomes" id="UP000316968"/>
    </source>
</evidence>
<dbReference type="NCBIfam" id="TIGR00613">
    <property type="entry name" value="reco"/>
    <property type="match status" value="1"/>
</dbReference>
<organism evidence="9 10">
    <name type="scientific">Saccharibacillus brassicae</name>
    <dbReference type="NCBI Taxonomy" id="2583377"/>
    <lineage>
        <taxon>Bacteria</taxon>
        <taxon>Bacillati</taxon>
        <taxon>Bacillota</taxon>
        <taxon>Bacilli</taxon>
        <taxon>Bacillales</taxon>
        <taxon>Paenibacillaceae</taxon>
        <taxon>Saccharibacillus</taxon>
    </lineage>
</organism>
<keyword evidence="4 7" id="KW-0233">DNA recombination</keyword>
<dbReference type="SUPFAM" id="SSF57863">
    <property type="entry name" value="ArfGap/RecO-like zinc finger"/>
    <property type="match status" value="1"/>
</dbReference>
<accession>A0A4Y6UV68</accession>
<protein>
    <recommendedName>
        <fullName evidence="2 7">DNA repair protein RecO</fullName>
    </recommendedName>
    <alternativeName>
        <fullName evidence="6 7">Recombination protein O</fullName>
    </alternativeName>
</protein>
<dbReference type="Gene3D" id="2.40.50.140">
    <property type="entry name" value="Nucleic acid-binding proteins"/>
    <property type="match status" value="1"/>
</dbReference>
<dbReference type="Pfam" id="PF11967">
    <property type="entry name" value="RecO_N"/>
    <property type="match status" value="1"/>
</dbReference>
<dbReference type="KEGG" id="saca:FFV09_02965"/>
<name>A0A4Y6UV68_SACBS</name>
<dbReference type="InterPro" id="IPR003717">
    <property type="entry name" value="RecO"/>
</dbReference>
<dbReference type="Pfam" id="PF02565">
    <property type="entry name" value="RecO_C"/>
    <property type="match status" value="1"/>
</dbReference>
<dbReference type="GO" id="GO:0006310">
    <property type="term" value="P:DNA recombination"/>
    <property type="evidence" value="ECO:0007669"/>
    <property type="project" value="UniProtKB-UniRule"/>
</dbReference>
<evidence type="ECO:0000256" key="7">
    <source>
        <dbReference type="HAMAP-Rule" id="MF_00201"/>
    </source>
</evidence>
<dbReference type="RefSeq" id="WP_141446302.1">
    <property type="nucleotide sequence ID" value="NZ_CP041217.1"/>
</dbReference>
<keyword evidence="5 7" id="KW-0234">DNA repair</keyword>
<evidence type="ECO:0000256" key="4">
    <source>
        <dbReference type="ARBA" id="ARBA00023172"/>
    </source>
</evidence>
<sequence>MLYRLEGIVIRAMDYGETNKIITLCTQTHGKMGVMVRGAKKLKSRHGSLTQPFTYGIFSFFRGGSGLGTLNDAEIYESNHKLREDLVLAAHGAYACELIDRALQDEDTGSFWFEQLQAFLTGMREGKDPEVMMRLFEMKMLQASGYGPELDICSASRRPVEGDALISPRLGGVLSVPFRAADPYAVPVSARTLSLLRVFARLDLRRLGNVDVKPETKAELKIVMEALMREHIGINLKSKRFLDQLDQYGFDK</sequence>
<feature type="domain" description="DNA replication/recombination mediator RecO N-terminal" evidence="8">
    <location>
        <begin position="1"/>
        <end position="78"/>
    </location>
</feature>
<dbReference type="GO" id="GO:0006302">
    <property type="term" value="P:double-strand break repair"/>
    <property type="evidence" value="ECO:0007669"/>
    <property type="project" value="TreeGrafter"/>
</dbReference>
<evidence type="ECO:0000256" key="3">
    <source>
        <dbReference type="ARBA" id="ARBA00022763"/>
    </source>
</evidence>
<dbReference type="Proteomes" id="UP000316968">
    <property type="component" value="Chromosome"/>
</dbReference>
<dbReference type="GO" id="GO:0043590">
    <property type="term" value="C:bacterial nucleoid"/>
    <property type="evidence" value="ECO:0007669"/>
    <property type="project" value="TreeGrafter"/>
</dbReference>
<evidence type="ECO:0000256" key="2">
    <source>
        <dbReference type="ARBA" id="ARBA00021310"/>
    </source>
</evidence>
<gene>
    <name evidence="7 9" type="primary">recO</name>
    <name evidence="9" type="ORF">FFV09_02965</name>
</gene>
<keyword evidence="10" id="KW-1185">Reference proteome</keyword>
<dbReference type="PANTHER" id="PTHR33991">
    <property type="entry name" value="DNA REPAIR PROTEIN RECO"/>
    <property type="match status" value="1"/>
</dbReference>
<evidence type="ECO:0000259" key="8">
    <source>
        <dbReference type="Pfam" id="PF11967"/>
    </source>
</evidence>
<dbReference type="AlphaFoldDB" id="A0A4Y6UV68"/>
<evidence type="ECO:0000256" key="1">
    <source>
        <dbReference type="ARBA" id="ARBA00007452"/>
    </source>
</evidence>